<dbReference type="InterPro" id="IPR006440">
    <property type="entry name" value="Doc"/>
</dbReference>
<dbReference type="GO" id="GO:0016301">
    <property type="term" value="F:kinase activity"/>
    <property type="evidence" value="ECO:0007669"/>
    <property type="project" value="InterPro"/>
</dbReference>
<dbReference type="GeneID" id="55969644"/>
<dbReference type="Gene3D" id="1.20.120.1870">
    <property type="entry name" value="Fic/DOC protein, Fido domain"/>
    <property type="match status" value="1"/>
</dbReference>
<proteinExistence type="predicted"/>
<dbReference type="InterPro" id="IPR003812">
    <property type="entry name" value="Fido"/>
</dbReference>
<accession>A0A9P5D1N7</accession>
<keyword evidence="3" id="KW-1185">Reference proteome</keyword>
<dbReference type="RefSeq" id="XP_035318657.1">
    <property type="nucleotide sequence ID" value="XM_035465392.1"/>
</dbReference>
<sequence>MSKGLAFLSSIQPSSNYWNLLLLLRKPTSTTPARMTSTSLAGILGEKTILNHAFQDGNKRTAIVSTDMFLKINGFKLQDAPSEEDEFDNGLTKAHISVVSHA</sequence>
<comment type="caution">
    <text evidence="2">The sequence shown here is derived from an EMBL/GenBank/DDBJ whole genome shotgun (WGS) entry which is preliminary data.</text>
</comment>
<gene>
    <name evidence="2" type="ORF">GMORB2_3416</name>
</gene>
<evidence type="ECO:0000259" key="1">
    <source>
        <dbReference type="PROSITE" id="PS51459"/>
    </source>
</evidence>
<organism evidence="2 3">
    <name type="scientific">Geosmithia morbida</name>
    <dbReference type="NCBI Taxonomy" id="1094350"/>
    <lineage>
        <taxon>Eukaryota</taxon>
        <taxon>Fungi</taxon>
        <taxon>Dikarya</taxon>
        <taxon>Ascomycota</taxon>
        <taxon>Pezizomycotina</taxon>
        <taxon>Sordariomycetes</taxon>
        <taxon>Hypocreomycetidae</taxon>
        <taxon>Hypocreales</taxon>
        <taxon>Bionectriaceae</taxon>
        <taxon>Geosmithia</taxon>
    </lineage>
</organism>
<evidence type="ECO:0000313" key="3">
    <source>
        <dbReference type="Proteomes" id="UP000749293"/>
    </source>
</evidence>
<dbReference type="Proteomes" id="UP000749293">
    <property type="component" value="Unassembled WGS sequence"/>
</dbReference>
<reference evidence="2" key="1">
    <citation type="submission" date="2020-03" db="EMBL/GenBank/DDBJ databases">
        <title>Site-based positive gene gene selection in Geosmithia morbida across the United States reveals a broad range of putative effectors and factors for local host and environmental adapation.</title>
        <authorList>
            <person name="Onufrak A."/>
            <person name="Murdoch R.W."/>
            <person name="Gazis R."/>
            <person name="Huff M."/>
            <person name="Staton M."/>
            <person name="Klingeman W."/>
            <person name="Hadziabdic D."/>
        </authorList>
    </citation>
    <scope>NUCLEOTIDE SEQUENCE</scope>
    <source>
        <strain evidence="2">1262</strain>
    </source>
</reference>
<name>A0A9P5D1N7_9HYPO</name>
<dbReference type="Pfam" id="PF02661">
    <property type="entry name" value="Fic"/>
    <property type="match status" value="1"/>
</dbReference>
<evidence type="ECO:0000313" key="2">
    <source>
        <dbReference type="EMBL" id="KAF4120005.1"/>
    </source>
</evidence>
<feature type="domain" description="Fido" evidence="1">
    <location>
        <begin position="1"/>
        <end position="102"/>
    </location>
</feature>
<protein>
    <submittedName>
        <fullName evidence="2">Death on curing protein</fullName>
    </submittedName>
</protein>
<dbReference type="EMBL" id="JAANYQ010000019">
    <property type="protein sequence ID" value="KAF4120005.1"/>
    <property type="molecule type" value="Genomic_DNA"/>
</dbReference>
<dbReference type="PROSITE" id="PS51459">
    <property type="entry name" value="FIDO"/>
    <property type="match status" value="1"/>
</dbReference>
<dbReference type="InterPro" id="IPR053737">
    <property type="entry name" value="Type_II_TA_Toxin"/>
</dbReference>
<dbReference type="PANTHER" id="PTHR39426:SF1">
    <property type="entry name" value="HOMOLOGY TO DEATH-ON-CURING PROTEIN OF PHAGE P1"/>
    <property type="match status" value="1"/>
</dbReference>
<dbReference type="PANTHER" id="PTHR39426">
    <property type="entry name" value="HOMOLOGY TO DEATH-ON-CURING PROTEIN OF PHAGE P1"/>
    <property type="match status" value="1"/>
</dbReference>
<dbReference type="AlphaFoldDB" id="A0A9P5D1N7"/>
<dbReference type="OrthoDB" id="3049701at2759"/>